<feature type="region of interest" description="Disordered" evidence="1">
    <location>
        <begin position="1"/>
        <end position="22"/>
    </location>
</feature>
<dbReference type="EMBL" id="QKZK01000057">
    <property type="protein sequence ID" value="PZX10277.1"/>
    <property type="molecule type" value="Genomic_DNA"/>
</dbReference>
<evidence type="ECO:0000313" key="3">
    <source>
        <dbReference type="Proteomes" id="UP000249239"/>
    </source>
</evidence>
<name>A0A2W7MVX1_9BACT</name>
<reference evidence="2 3" key="1">
    <citation type="submission" date="2018-06" db="EMBL/GenBank/DDBJ databases">
        <title>Genomic Encyclopedia of Archaeal and Bacterial Type Strains, Phase II (KMG-II): from individual species to whole genera.</title>
        <authorList>
            <person name="Goeker M."/>
        </authorList>
    </citation>
    <scope>NUCLEOTIDE SEQUENCE [LARGE SCALE GENOMIC DNA]</scope>
    <source>
        <strain evidence="2 3">DSM 6779</strain>
    </source>
</reference>
<comment type="caution">
    <text evidence="2">The sequence shown here is derived from an EMBL/GenBank/DDBJ whole genome shotgun (WGS) entry which is preliminary data.</text>
</comment>
<keyword evidence="3" id="KW-1185">Reference proteome</keyword>
<sequence length="71" mass="7900">MNQPTVVSTFASPHEPTHSPKACKRASAFPAHVTAFQGGFRIAHAQKNKINLCFVDRLVQVENDKKIKLNK</sequence>
<organism evidence="2 3">
    <name type="scientific">Breznakibacter xylanolyticus</name>
    <dbReference type="NCBI Taxonomy" id="990"/>
    <lineage>
        <taxon>Bacteria</taxon>
        <taxon>Pseudomonadati</taxon>
        <taxon>Bacteroidota</taxon>
        <taxon>Bacteroidia</taxon>
        <taxon>Marinilabiliales</taxon>
        <taxon>Marinilabiliaceae</taxon>
        <taxon>Breznakibacter</taxon>
    </lineage>
</organism>
<accession>A0A2W7MVX1</accession>
<evidence type="ECO:0000256" key="1">
    <source>
        <dbReference type="SAM" id="MobiDB-lite"/>
    </source>
</evidence>
<gene>
    <name evidence="2" type="ORF">LX69_03425</name>
</gene>
<protein>
    <submittedName>
        <fullName evidence="2">Uncharacterized protein</fullName>
    </submittedName>
</protein>
<feature type="compositionally biased region" description="Polar residues" evidence="1">
    <location>
        <begin position="1"/>
        <end position="11"/>
    </location>
</feature>
<dbReference type="Proteomes" id="UP000249239">
    <property type="component" value="Unassembled WGS sequence"/>
</dbReference>
<dbReference type="AlphaFoldDB" id="A0A2W7MVX1"/>
<proteinExistence type="predicted"/>
<evidence type="ECO:0000313" key="2">
    <source>
        <dbReference type="EMBL" id="PZX10277.1"/>
    </source>
</evidence>